<evidence type="ECO:0008006" key="3">
    <source>
        <dbReference type="Google" id="ProtNLM"/>
    </source>
</evidence>
<protein>
    <recommendedName>
        <fullName evidence="3">Reverse transcriptase zinc-binding domain-containing protein</fullName>
    </recommendedName>
</protein>
<sequence>RMYNELGHPQCSILIQLRIGHIGLNPYLFRFHLAPSPSCARCNVPESVHHFLFQYSSHHAHR</sequence>
<feature type="non-terminal residue" evidence="1">
    <location>
        <position position="1"/>
    </location>
</feature>
<dbReference type="EMBL" id="JARKIE010001125">
    <property type="protein sequence ID" value="KAJ7606077.1"/>
    <property type="molecule type" value="Genomic_DNA"/>
</dbReference>
<accession>A0AAD7F9U1</accession>
<reference evidence="1" key="1">
    <citation type="submission" date="2023-03" db="EMBL/GenBank/DDBJ databases">
        <title>Massive genome expansion in bonnet fungi (Mycena s.s.) driven by repeated elements and novel gene families across ecological guilds.</title>
        <authorList>
            <consortium name="Lawrence Berkeley National Laboratory"/>
            <person name="Harder C.B."/>
            <person name="Miyauchi S."/>
            <person name="Viragh M."/>
            <person name="Kuo A."/>
            <person name="Thoen E."/>
            <person name="Andreopoulos B."/>
            <person name="Lu D."/>
            <person name="Skrede I."/>
            <person name="Drula E."/>
            <person name="Henrissat B."/>
            <person name="Morin E."/>
            <person name="Kohler A."/>
            <person name="Barry K."/>
            <person name="LaButti K."/>
            <person name="Morin E."/>
            <person name="Salamov A."/>
            <person name="Lipzen A."/>
            <person name="Mereny Z."/>
            <person name="Hegedus B."/>
            <person name="Baldrian P."/>
            <person name="Stursova M."/>
            <person name="Weitz H."/>
            <person name="Taylor A."/>
            <person name="Grigoriev I.V."/>
            <person name="Nagy L.G."/>
            <person name="Martin F."/>
            <person name="Kauserud H."/>
        </authorList>
    </citation>
    <scope>NUCLEOTIDE SEQUENCE</scope>
    <source>
        <strain evidence="1">CBHHK067</strain>
    </source>
</reference>
<evidence type="ECO:0000313" key="1">
    <source>
        <dbReference type="EMBL" id="KAJ7606077.1"/>
    </source>
</evidence>
<dbReference type="Proteomes" id="UP001221757">
    <property type="component" value="Unassembled WGS sequence"/>
</dbReference>
<name>A0AAD7F9U1_MYCRO</name>
<organism evidence="1 2">
    <name type="scientific">Mycena rosella</name>
    <name type="common">Pink bonnet</name>
    <name type="synonym">Agaricus rosellus</name>
    <dbReference type="NCBI Taxonomy" id="1033263"/>
    <lineage>
        <taxon>Eukaryota</taxon>
        <taxon>Fungi</taxon>
        <taxon>Dikarya</taxon>
        <taxon>Basidiomycota</taxon>
        <taxon>Agaricomycotina</taxon>
        <taxon>Agaricomycetes</taxon>
        <taxon>Agaricomycetidae</taxon>
        <taxon>Agaricales</taxon>
        <taxon>Marasmiineae</taxon>
        <taxon>Mycenaceae</taxon>
        <taxon>Mycena</taxon>
    </lineage>
</organism>
<gene>
    <name evidence="1" type="ORF">B0H17DRAFT_901298</name>
</gene>
<proteinExistence type="predicted"/>
<feature type="non-terminal residue" evidence="1">
    <location>
        <position position="62"/>
    </location>
</feature>
<comment type="caution">
    <text evidence="1">The sequence shown here is derived from an EMBL/GenBank/DDBJ whole genome shotgun (WGS) entry which is preliminary data.</text>
</comment>
<evidence type="ECO:0000313" key="2">
    <source>
        <dbReference type="Proteomes" id="UP001221757"/>
    </source>
</evidence>
<dbReference type="AlphaFoldDB" id="A0AAD7F9U1"/>
<keyword evidence="2" id="KW-1185">Reference proteome</keyword>